<accession>A0ABT1IF25</accession>
<feature type="region of interest" description="Disordered" evidence="4">
    <location>
        <begin position="1"/>
        <end position="25"/>
    </location>
</feature>
<dbReference type="EMBL" id="JAMTCO010000008">
    <property type="protein sequence ID" value="MCP2271159.1"/>
    <property type="molecule type" value="Genomic_DNA"/>
</dbReference>
<evidence type="ECO:0000256" key="1">
    <source>
        <dbReference type="ARBA" id="ARBA00001957"/>
    </source>
</evidence>
<dbReference type="Pfam" id="PF00501">
    <property type="entry name" value="AMP-binding"/>
    <property type="match status" value="2"/>
</dbReference>
<dbReference type="InterPro" id="IPR020845">
    <property type="entry name" value="AMP-binding_CS"/>
</dbReference>
<comment type="cofactor">
    <cofactor evidence="1">
        <name>pantetheine 4'-phosphate</name>
        <dbReference type="ChEBI" id="CHEBI:47942"/>
    </cofactor>
</comment>
<feature type="domain" description="Carrier" evidence="5">
    <location>
        <begin position="539"/>
        <end position="611"/>
    </location>
</feature>
<dbReference type="Gene3D" id="1.10.1200.10">
    <property type="entry name" value="ACP-like"/>
    <property type="match status" value="2"/>
</dbReference>
<dbReference type="Proteomes" id="UP001205185">
    <property type="component" value="Unassembled WGS sequence"/>
</dbReference>
<evidence type="ECO:0000256" key="2">
    <source>
        <dbReference type="ARBA" id="ARBA00022450"/>
    </source>
</evidence>
<sequence length="2535" mass="273062">MTTSPDVPESAKDVTSMRSPDPLTATDPALLDVALRRTVADLVEDQQARTPDAIAVVSEDGTLTYAELGARVRALAAHLRGLGVGPETVVGVCAVRGAAMVVGVLAVLRAGGAYLPLDPEYPTDRLSYMLTDAQVDIVLAHEPTAAEVAELGCRTTVDIDAEFSARSAPLPGAEPGNLAYLIYTSGSTGRPKGAALAHAGVVNRLLWMQRTYPIGQADAVLQKTPFSFDVSVWELFWPLITGARLVLARPGGHRDPAHLAALIREHRITIVHFVPSMLAQFLREPTIGEITTLRHVVCSGEALPPDVARRAVELLPGTVENLYGPTEASVDVSYHRCDPATDTTTVPIGLPVANTALHVLTDELRPAPDGVPGELYLGGIQLARGYHRRPGLTASRFVPDPFGSGGRLYRTGDIAVRRPDGEVEYLGRTDHQVKINGFRVELDEIAVALRTHPAVHDAVVIAHTGAAGNQRLVGYLVIERGRRCPSPAGVREFLGRTLPAHMIPPLYQEIDEIPLSPNGKIDRKLLPEPEARQVDPDIAGSTAAEQALLEVWRGVLGGVGPDDDFLDLGGDSIVALTLVTRARAAGLLISAEHILRHRTIRAIAELADVVPAAGEAAARPVAEPGRDAAELAAIAALDDVAEVYPLTPLQAGMLFHSEYQDGATDYFEQSVMRVSGPFDPDLFAQAWRDVASRHPALRSRVAWAGLSRPVQVVERTVRTPITVVDPDEHDPDEHDLDRVAARDRALGFDPAAAPPLRLSLVRLADLTWAVVLSHHHLLLDGWSMSMVIRELVRAYRARLVGEPVDTSAGPPFRRYVDWLDQQDTERAAAFWRDRLSGWTGRTPLPHARDQHGQEQHSQEQRAQQQRTQQQHAQEREAAADRIGELAVTFSGPRAVALRERARAEGLTLNSIVRGLWGLLLARYGDRDDVVFGSTYSGRPPELPEVDTTIGLFINTLPVRLRVRGGAALGEWLREVQWDLLELQEHQHCSLPDIRAWSGAPAGQALFDTIVVGQNQPAAEAHDPDTGLRISSHDAVIDAGYPLVLRVVEHGADVELVLRYQHARFDEAAVRRVGGHLDAVLTAFVTDPAQLVDDVDLVTAREFGSWPVFGAEVPEPVAGATVHGLIEATARRVPDAVAVRGGDQELTFAELNTRANRLANHLRERGVGAETLVGVCAHRTPELLVSLLGVLKAGGAYLPLAPDNPAERLGAIIADAGLGYVVVDDDLRELVAGAADADLIAPGSGTDGSDPTPLSTPDNIAYVIYTSGSSGTPKGVAVAHRGVVNHLRWCLAQLPEGAVGGAPVLSSFGFDLIVPSLYAPLVAGQPVRLLPDGLDAGELADRVADGAPYSFIKLTPGLLELLAENLTPERAAGLARVLLVGGEAFPEQVRARWRRLAPDTVIINHYGPTEVSVGCSSWRTGAEPGGGTLVPIGRPHQNQSTYLLDDRLRRVPVGVPGEICVGGVGNARGYLNRPGLTAERFVPDPFSTVPGARMYLTGDRAVRLPGGELYFLGRRDGQVKIRGYRVELGEIERALSGHPDLRRAVVAAPTDDSGRQRLVAYVVPAERGAVPTAALLRSWLGDRLPPYLVPATYLVLDEIPLTANGKVDRAALAGSGAVEPAVEREYVAPRGDTERAIAESWARVLRVERVGAHDNFFELGGDSIMTLQIVAGARRAGLRITPKLIFQYPTIARLAPHAVPITAQAPPRPVAATDEWFPLAPIQRVFAERDLPDHNHYNQSVVLSLEAADPVRLAAALRTVVAHCPALRTRFDLGGRRQRVVAAEDADLLWYRDLADSRGAALTEAVAAVADSVQSSLDIVVGPVVRAGLVRTGDGPDRVLLAVHHLVVDTLSWRSLVEDLAAAYEGRPLTPTTSSYRDWVASLGAAAVDGAAQPGAPMALPVDHDHGPDTVATAATVRAQLSEQDTLRLLRDAPMAHRVQVEDIVLTAAARTLVEWTGGAVTVDVERHGRDSAPDELDISRTVGWFTQVFPVRVERPDLHLVKDQLRALPAVGNTGPVAPVVVNYHGRVDRSVPDVGPFAVSTVPLGAEKGSAYPRPRPIEVEAAVRDGVLHVEWTYPTTRLRQDTVEHLAEAFLTHLRELTAYCVEHPGGYTPSDFPLVGLTQAEVDRIAAGGADIEDIHPLTAIQQGMLFHSLLDPDDDMYLGRRTYRLDGRIDVAAFTEAWREVGRRHPILRGTVVWDGVDQPVQVVRAQDDLRVVDQVRPGGFDLTAAPPIEVALLPEGDGLRVVLSYHHIIIDGWSVSTVVTEVVEIYHALLAGSTDRPDPAPSFRQYVAWLAAADQQRERAYWSANLGDLAHTTPLPIKPPQVPGTSSATVDVDLSPSLHDAVRGFLADAGLTLATAAQGAWATVLADRAGSDDVVFGATVAIRPGELPDVGRMVGPLINTLPVRVRVEPTADPRDWLSDLQGHHAEVREHAASALTDIHRLTSLPAGESLFDTILVVENFPRPVIAGAEASLTAVLEFERTGYPVVIGVIDADPIRVQVLYEQADCDPEFARDLAEDLVRAFARLCRPA</sequence>
<keyword evidence="3" id="KW-0597">Phosphoprotein</keyword>
<dbReference type="CDD" id="cd17646">
    <property type="entry name" value="A_NRPS_AB3403-like"/>
    <property type="match status" value="1"/>
</dbReference>
<evidence type="ECO:0000256" key="4">
    <source>
        <dbReference type="SAM" id="MobiDB-lite"/>
    </source>
</evidence>
<dbReference type="InterPro" id="IPR010071">
    <property type="entry name" value="AA_adenyl_dom"/>
</dbReference>
<feature type="compositionally biased region" description="Basic and acidic residues" evidence="4">
    <location>
        <begin position="846"/>
        <end position="859"/>
    </location>
</feature>
<dbReference type="PANTHER" id="PTHR45527:SF1">
    <property type="entry name" value="FATTY ACID SYNTHASE"/>
    <property type="match status" value="1"/>
</dbReference>
<dbReference type="PROSITE" id="PS00455">
    <property type="entry name" value="AMP_BINDING"/>
    <property type="match status" value="2"/>
</dbReference>
<dbReference type="Gene3D" id="2.30.38.10">
    <property type="entry name" value="Luciferase, Domain 3"/>
    <property type="match status" value="2"/>
</dbReference>
<dbReference type="Pfam" id="PF13193">
    <property type="entry name" value="AMP-binding_C"/>
    <property type="match status" value="2"/>
</dbReference>
<dbReference type="SUPFAM" id="SSF47336">
    <property type="entry name" value="ACP-like"/>
    <property type="match status" value="2"/>
</dbReference>
<dbReference type="PANTHER" id="PTHR45527">
    <property type="entry name" value="NONRIBOSOMAL PEPTIDE SYNTHETASE"/>
    <property type="match status" value="1"/>
</dbReference>
<dbReference type="InterPro" id="IPR045851">
    <property type="entry name" value="AMP-bd_C_sf"/>
</dbReference>
<dbReference type="Pfam" id="PF00668">
    <property type="entry name" value="Condensation"/>
    <property type="match status" value="3"/>
</dbReference>
<dbReference type="Gene3D" id="3.30.559.30">
    <property type="entry name" value="Nonribosomal peptide synthetase, condensation domain"/>
    <property type="match status" value="3"/>
</dbReference>
<keyword evidence="2" id="KW-0596">Phosphopantetheine</keyword>
<gene>
    <name evidence="6" type="ORF">LV75_003671</name>
</gene>
<dbReference type="Gene3D" id="3.30.559.10">
    <property type="entry name" value="Chloramphenicol acetyltransferase-like domain"/>
    <property type="match status" value="3"/>
</dbReference>
<protein>
    <submittedName>
        <fullName evidence="6">Non-ribosomal peptide synthase domain TIGR01720/amino acid adenylation domain-containing protein</fullName>
    </submittedName>
</protein>
<dbReference type="InterPro" id="IPR000873">
    <property type="entry name" value="AMP-dep_synth/lig_dom"/>
</dbReference>
<dbReference type="InterPro" id="IPR009081">
    <property type="entry name" value="PP-bd_ACP"/>
</dbReference>
<dbReference type="Gene3D" id="3.30.300.30">
    <property type="match status" value="2"/>
</dbReference>
<dbReference type="CDD" id="cd05930">
    <property type="entry name" value="A_NRPS"/>
    <property type="match status" value="1"/>
</dbReference>
<evidence type="ECO:0000313" key="6">
    <source>
        <dbReference type="EMBL" id="MCP2271159.1"/>
    </source>
</evidence>
<dbReference type="PROSITE" id="PS00012">
    <property type="entry name" value="PHOSPHOPANTETHEINE"/>
    <property type="match status" value="2"/>
</dbReference>
<dbReference type="InterPro" id="IPR025110">
    <property type="entry name" value="AMP-bd_C"/>
</dbReference>
<dbReference type="InterPro" id="IPR001242">
    <property type="entry name" value="Condensation_dom"/>
</dbReference>
<evidence type="ECO:0000313" key="7">
    <source>
        <dbReference type="Proteomes" id="UP001205185"/>
    </source>
</evidence>
<dbReference type="InterPro" id="IPR006162">
    <property type="entry name" value="Ppantetheine_attach_site"/>
</dbReference>
<evidence type="ECO:0000259" key="5">
    <source>
        <dbReference type="PROSITE" id="PS50075"/>
    </source>
</evidence>
<dbReference type="InterPro" id="IPR020806">
    <property type="entry name" value="PKS_PP-bd"/>
</dbReference>
<feature type="compositionally biased region" description="Low complexity" evidence="4">
    <location>
        <begin position="860"/>
        <end position="871"/>
    </location>
</feature>
<feature type="domain" description="Carrier" evidence="5">
    <location>
        <begin position="1627"/>
        <end position="1701"/>
    </location>
</feature>
<keyword evidence="7" id="KW-1185">Reference proteome</keyword>
<dbReference type="SMART" id="SM01294">
    <property type="entry name" value="PKS_PP_betabranch"/>
    <property type="match status" value="1"/>
</dbReference>
<evidence type="ECO:0000256" key="3">
    <source>
        <dbReference type="ARBA" id="ARBA00022553"/>
    </source>
</evidence>
<dbReference type="SUPFAM" id="SSF52777">
    <property type="entry name" value="CoA-dependent acyltransferases"/>
    <property type="match status" value="6"/>
</dbReference>
<comment type="caution">
    <text evidence="6">The sequence shown here is derived from an EMBL/GenBank/DDBJ whole genome shotgun (WGS) entry which is preliminary data.</text>
</comment>
<name>A0ABT1IF25_9PSEU</name>
<dbReference type="Pfam" id="PF00550">
    <property type="entry name" value="PP-binding"/>
    <property type="match status" value="2"/>
</dbReference>
<dbReference type="NCBIfam" id="TIGR01733">
    <property type="entry name" value="AA-adenyl-dom"/>
    <property type="match status" value="2"/>
</dbReference>
<dbReference type="NCBIfam" id="NF003417">
    <property type="entry name" value="PRK04813.1"/>
    <property type="match status" value="2"/>
</dbReference>
<dbReference type="SUPFAM" id="SSF56801">
    <property type="entry name" value="Acetyl-CoA synthetase-like"/>
    <property type="match status" value="2"/>
</dbReference>
<reference evidence="6 7" key="1">
    <citation type="submission" date="2022-06" db="EMBL/GenBank/DDBJ databases">
        <title>Genomic Encyclopedia of Archaeal and Bacterial Type Strains, Phase II (KMG-II): from individual species to whole genera.</title>
        <authorList>
            <person name="Goeker M."/>
        </authorList>
    </citation>
    <scope>NUCLEOTIDE SEQUENCE [LARGE SCALE GENOMIC DNA]</scope>
    <source>
        <strain evidence="6 7">DSM 44255</strain>
    </source>
</reference>
<feature type="region of interest" description="Disordered" evidence="4">
    <location>
        <begin position="841"/>
        <end position="877"/>
    </location>
</feature>
<dbReference type="InterPro" id="IPR023213">
    <property type="entry name" value="CAT-like_dom_sf"/>
</dbReference>
<dbReference type="InterPro" id="IPR036736">
    <property type="entry name" value="ACP-like_sf"/>
</dbReference>
<dbReference type="CDD" id="cd19543">
    <property type="entry name" value="DCL_NRPS"/>
    <property type="match status" value="1"/>
</dbReference>
<dbReference type="SMART" id="SM00823">
    <property type="entry name" value="PKS_PP"/>
    <property type="match status" value="2"/>
</dbReference>
<dbReference type="PROSITE" id="PS50075">
    <property type="entry name" value="CARRIER"/>
    <property type="match status" value="2"/>
</dbReference>
<organism evidence="6 7">
    <name type="scientific">Actinokineospora diospyrosa</name>
    <dbReference type="NCBI Taxonomy" id="103728"/>
    <lineage>
        <taxon>Bacteria</taxon>
        <taxon>Bacillati</taxon>
        <taxon>Actinomycetota</taxon>
        <taxon>Actinomycetes</taxon>
        <taxon>Pseudonocardiales</taxon>
        <taxon>Pseudonocardiaceae</taxon>
        <taxon>Actinokineospora</taxon>
    </lineage>
</organism>
<dbReference type="Gene3D" id="3.40.50.980">
    <property type="match status" value="4"/>
</dbReference>
<proteinExistence type="predicted"/>